<dbReference type="Pfam" id="PF13302">
    <property type="entry name" value="Acetyltransf_3"/>
    <property type="match status" value="1"/>
</dbReference>
<keyword evidence="2" id="KW-0012">Acyltransferase</keyword>
<evidence type="ECO:0000313" key="2">
    <source>
        <dbReference type="EMBL" id="MFD2907746.1"/>
    </source>
</evidence>
<evidence type="ECO:0000313" key="3">
    <source>
        <dbReference type="Proteomes" id="UP001597549"/>
    </source>
</evidence>
<accession>A0ABW5Z6H2</accession>
<keyword evidence="2" id="KW-0808">Transferase</keyword>
<dbReference type="PANTHER" id="PTHR43610">
    <property type="entry name" value="BLL6696 PROTEIN"/>
    <property type="match status" value="1"/>
</dbReference>
<dbReference type="RefSeq" id="WP_379804336.1">
    <property type="nucleotide sequence ID" value="NZ_JBHUOL010000006.1"/>
</dbReference>
<evidence type="ECO:0000259" key="1">
    <source>
        <dbReference type="PROSITE" id="PS51186"/>
    </source>
</evidence>
<dbReference type="Gene3D" id="3.40.630.30">
    <property type="match status" value="1"/>
</dbReference>
<dbReference type="Proteomes" id="UP001597549">
    <property type="component" value="Unassembled WGS sequence"/>
</dbReference>
<dbReference type="SUPFAM" id="SSF55729">
    <property type="entry name" value="Acyl-CoA N-acyltransferases (Nat)"/>
    <property type="match status" value="1"/>
</dbReference>
<name>A0ABW5Z6H2_9FLAO</name>
<dbReference type="PANTHER" id="PTHR43610:SF1">
    <property type="entry name" value="N-ACETYLTRANSFERASE DOMAIN-CONTAINING PROTEIN"/>
    <property type="match status" value="1"/>
</dbReference>
<proteinExistence type="predicted"/>
<reference evidence="3" key="1">
    <citation type="journal article" date="2019" name="Int. J. Syst. Evol. Microbiol.">
        <title>The Global Catalogue of Microorganisms (GCM) 10K type strain sequencing project: providing services to taxonomists for standard genome sequencing and annotation.</title>
        <authorList>
            <consortium name="The Broad Institute Genomics Platform"/>
            <consortium name="The Broad Institute Genome Sequencing Center for Infectious Disease"/>
            <person name="Wu L."/>
            <person name="Ma J."/>
        </authorList>
    </citation>
    <scope>NUCLEOTIDE SEQUENCE [LARGE SCALE GENOMIC DNA]</scope>
    <source>
        <strain evidence="3">KCTC 52644</strain>
    </source>
</reference>
<sequence length="181" mass="21007">MNFSIQPVLEHENVILYPLQKDDFEAVHLAASNPEIWEQHPNKNRWQKEVFKNFFEGAIQSNGAFKVVDKTSNKVIGSTRFYDYNEAENSILIGYTFYDKAYWGKGVNHAVKSMMLDYIFQFVASVDFHIGAENIRSQVSINRLGVTKIGELEVTYFGEEPKMNFVYRLSNEDWLAFQAKN</sequence>
<feature type="domain" description="N-acetyltransferase" evidence="1">
    <location>
        <begin position="27"/>
        <end position="172"/>
    </location>
</feature>
<organism evidence="2 3">
    <name type="scientific">Flavobacterium ardleyense</name>
    <dbReference type="NCBI Taxonomy" id="2038737"/>
    <lineage>
        <taxon>Bacteria</taxon>
        <taxon>Pseudomonadati</taxon>
        <taxon>Bacteroidota</taxon>
        <taxon>Flavobacteriia</taxon>
        <taxon>Flavobacteriales</taxon>
        <taxon>Flavobacteriaceae</taxon>
        <taxon>Flavobacterium</taxon>
    </lineage>
</organism>
<dbReference type="EMBL" id="JBHUOL010000006">
    <property type="protein sequence ID" value="MFD2907746.1"/>
    <property type="molecule type" value="Genomic_DNA"/>
</dbReference>
<dbReference type="PROSITE" id="PS51186">
    <property type="entry name" value="GNAT"/>
    <property type="match status" value="1"/>
</dbReference>
<dbReference type="InterPro" id="IPR016181">
    <property type="entry name" value="Acyl_CoA_acyltransferase"/>
</dbReference>
<dbReference type="EC" id="2.3.-.-" evidence="2"/>
<keyword evidence="3" id="KW-1185">Reference proteome</keyword>
<gene>
    <name evidence="2" type="ORF">ACFSX9_03260</name>
</gene>
<dbReference type="GO" id="GO:0016746">
    <property type="term" value="F:acyltransferase activity"/>
    <property type="evidence" value="ECO:0007669"/>
    <property type="project" value="UniProtKB-KW"/>
</dbReference>
<protein>
    <submittedName>
        <fullName evidence="2">GNAT family N-acetyltransferase</fullName>
        <ecNumber evidence="2">2.3.-.-</ecNumber>
    </submittedName>
</protein>
<dbReference type="InterPro" id="IPR000182">
    <property type="entry name" value="GNAT_dom"/>
</dbReference>
<comment type="caution">
    <text evidence="2">The sequence shown here is derived from an EMBL/GenBank/DDBJ whole genome shotgun (WGS) entry which is preliminary data.</text>
</comment>